<dbReference type="OrthoDB" id="75792at2759"/>
<keyword evidence="5 11" id="KW-0812">Transmembrane</keyword>
<reference evidence="12" key="2">
    <citation type="submission" date="2025-09" db="UniProtKB">
        <authorList>
            <consortium name="Ensembl"/>
        </authorList>
    </citation>
    <scope>IDENTIFICATION</scope>
</reference>
<dbReference type="Pfam" id="PF06936">
    <property type="entry name" value="Selenoprotein_S"/>
    <property type="match status" value="1"/>
</dbReference>
<keyword evidence="9 11" id="KW-0472">Membrane</keyword>
<dbReference type="Gene3D" id="6.10.250.2950">
    <property type="match status" value="1"/>
</dbReference>
<reference evidence="12" key="1">
    <citation type="submission" date="2025-08" db="UniProtKB">
        <authorList>
            <consortium name="Ensembl"/>
        </authorList>
    </citation>
    <scope>IDENTIFICATION</scope>
</reference>
<proteinExistence type="inferred from homology"/>
<dbReference type="Ensembl" id="ENSLLET00000009024.1">
    <property type="protein sequence ID" value="ENSLLEP00000008681.1"/>
    <property type="gene ID" value="ENSLLEG00000005521.1"/>
</dbReference>
<evidence type="ECO:0000313" key="13">
    <source>
        <dbReference type="Proteomes" id="UP000694569"/>
    </source>
</evidence>
<keyword evidence="4" id="KW-0963">Cytoplasm</keyword>
<evidence type="ECO:0000256" key="3">
    <source>
        <dbReference type="ARBA" id="ARBA00011034"/>
    </source>
</evidence>
<feature type="compositionally biased region" description="Basic and acidic residues" evidence="10">
    <location>
        <begin position="170"/>
        <end position="180"/>
    </location>
</feature>
<evidence type="ECO:0000256" key="5">
    <source>
        <dbReference type="ARBA" id="ARBA00022692"/>
    </source>
</evidence>
<organism evidence="12 13">
    <name type="scientific">Leptobrachium leishanense</name>
    <name type="common">Leishan spiny toad</name>
    <dbReference type="NCBI Taxonomy" id="445787"/>
    <lineage>
        <taxon>Eukaryota</taxon>
        <taxon>Metazoa</taxon>
        <taxon>Chordata</taxon>
        <taxon>Craniata</taxon>
        <taxon>Vertebrata</taxon>
        <taxon>Euteleostomi</taxon>
        <taxon>Amphibia</taxon>
        <taxon>Batrachia</taxon>
        <taxon>Anura</taxon>
        <taxon>Pelobatoidea</taxon>
        <taxon>Megophryidae</taxon>
        <taxon>Leptobrachium</taxon>
    </lineage>
</organism>
<feature type="compositionally biased region" description="Basic and acidic residues" evidence="10">
    <location>
        <begin position="102"/>
        <end position="119"/>
    </location>
</feature>
<evidence type="ECO:0000256" key="4">
    <source>
        <dbReference type="ARBA" id="ARBA00022490"/>
    </source>
</evidence>
<protein>
    <submittedName>
        <fullName evidence="12">Selenoprotein S</fullName>
    </submittedName>
</protein>
<dbReference type="GO" id="GO:0030970">
    <property type="term" value="P:retrograde protein transport, ER to cytosol"/>
    <property type="evidence" value="ECO:0007669"/>
    <property type="project" value="TreeGrafter"/>
</dbReference>
<evidence type="ECO:0000256" key="8">
    <source>
        <dbReference type="ARBA" id="ARBA00022989"/>
    </source>
</evidence>
<gene>
    <name evidence="12" type="primary">SELENOS</name>
</gene>
<dbReference type="PANTHER" id="PTHR28621:SF1">
    <property type="entry name" value="SELENOPROTEIN S"/>
    <property type="match status" value="1"/>
</dbReference>
<dbReference type="GO" id="GO:0036502">
    <property type="term" value="C:Derlin-1-VIMP complex"/>
    <property type="evidence" value="ECO:0007669"/>
    <property type="project" value="TreeGrafter"/>
</dbReference>
<evidence type="ECO:0000256" key="9">
    <source>
        <dbReference type="ARBA" id="ARBA00023136"/>
    </source>
</evidence>
<evidence type="ECO:0000256" key="11">
    <source>
        <dbReference type="SAM" id="Phobius"/>
    </source>
</evidence>
<accession>A0A8C5M6P7</accession>
<evidence type="ECO:0000256" key="1">
    <source>
        <dbReference type="ARBA" id="ARBA00004389"/>
    </source>
</evidence>
<dbReference type="InterPro" id="IPR009703">
    <property type="entry name" value="Selenoprotein_S"/>
</dbReference>
<evidence type="ECO:0000256" key="10">
    <source>
        <dbReference type="SAM" id="MobiDB-lite"/>
    </source>
</evidence>
<evidence type="ECO:0000256" key="2">
    <source>
        <dbReference type="ARBA" id="ARBA00004496"/>
    </source>
</evidence>
<dbReference type="GO" id="GO:0030968">
    <property type="term" value="P:endoplasmic reticulum unfolded protein response"/>
    <property type="evidence" value="ECO:0007669"/>
    <property type="project" value="TreeGrafter"/>
</dbReference>
<keyword evidence="7" id="KW-0712">Selenocysteine</keyword>
<feature type="compositionally biased region" description="Low complexity" evidence="10">
    <location>
        <begin position="130"/>
        <end position="143"/>
    </location>
</feature>
<dbReference type="GeneTree" id="ENSGT00390000015688"/>
<feature type="region of interest" description="Disordered" evidence="10">
    <location>
        <begin position="102"/>
        <end position="180"/>
    </location>
</feature>
<evidence type="ECO:0000256" key="6">
    <source>
        <dbReference type="ARBA" id="ARBA00022824"/>
    </source>
</evidence>
<comment type="similarity">
    <text evidence="3">Belongs to the selenoprotein S family.</text>
</comment>
<feature type="transmembrane region" description="Helical" evidence="11">
    <location>
        <begin position="29"/>
        <end position="47"/>
    </location>
</feature>
<evidence type="ECO:0000256" key="7">
    <source>
        <dbReference type="ARBA" id="ARBA00022933"/>
    </source>
</evidence>
<keyword evidence="8 11" id="KW-1133">Transmembrane helix</keyword>
<dbReference type="GO" id="GO:0036513">
    <property type="term" value="C:Derlin-1 retrotranslocation complex"/>
    <property type="evidence" value="ECO:0007669"/>
    <property type="project" value="TreeGrafter"/>
</dbReference>
<dbReference type="PANTHER" id="PTHR28621">
    <property type="entry name" value="SELENOPROTEIN S"/>
    <property type="match status" value="1"/>
</dbReference>
<keyword evidence="6" id="KW-0256">Endoplasmic reticulum</keyword>
<dbReference type="Proteomes" id="UP000694569">
    <property type="component" value="Unplaced"/>
</dbReference>
<comment type="subcellular location">
    <subcellularLocation>
        <location evidence="2">Cytoplasm</location>
    </subcellularLocation>
    <subcellularLocation>
        <location evidence="1">Endoplasmic reticulum membrane</location>
        <topology evidence="1">Single-pass membrane protein</topology>
    </subcellularLocation>
</comment>
<name>A0A8C5M6P7_9ANUR</name>
<keyword evidence="13" id="KW-1185">Reference proteome</keyword>
<evidence type="ECO:0000313" key="12">
    <source>
        <dbReference type="Ensembl" id="ENSLLEP00000008681.1"/>
    </source>
</evidence>
<dbReference type="AlphaFoldDB" id="A0A8C5M6P7"/>
<sequence length="180" mass="20050">MEQDGRDLGGPAELEQSTFMHLQETVGTVFSNYGWYILLGCVSLLLLKHKLSEHIRQFLGPRRTSRPVQDPEDVVRRQEAMAAARQRMQEELNAQAEIFKERQKQLEDEKRQRKLEGWRSSKATLQANQTPGPSTSTSSSASKPKTEKKPLRGSGYNPLTGDGGGACAWRPDRRGPSAGG</sequence>